<dbReference type="PROSITE" id="PS51257">
    <property type="entry name" value="PROKAR_LIPOPROTEIN"/>
    <property type="match status" value="1"/>
</dbReference>
<protein>
    <submittedName>
        <fullName evidence="12">Uncharacterized protein</fullName>
    </submittedName>
</protein>
<dbReference type="GO" id="GO:0016020">
    <property type="term" value="C:membrane"/>
    <property type="evidence" value="ECO:0007669"/>
    <property type="project" value="UniProtKB-SubCell"/>
</dbReference>
<dbReference type="InterPro" id="IPR052217">
    <property type="entry name" value="Mito/Peroxisomal_Carrier"/>
</dbReference>
<keyword evidence="3 9" id="KW-0813">Transport</keyword>
<keyword evidence="5" id="KW-0677">Repeat</keyword>
<dbReference type="GO" id="GO:0015217">
    <property type="term" value="F:ADP transmembrane transporter activity"/>
    <property type="evidence" value="ECO:0007669"/>
    <property type="project" value="TreeGrafter"/>
</dbReference>
<evidence type="ECO:0000313" key="14">
    <source>
        <dbReference type="Proteomes" id="UP000285712"/>
    </source>
</evidence>
<evidence type="ECO:0000256" key="4">
    <source>
        <dbReference type="ARBA" id="ARBA00022692"/>
    </source>
</evidence>
<dbReference type="AlphaFoldDB" id="A0A3R6XHJ9"/>
<evidence type="ECO:0000313" key="12">
    <source>
        <dbReference type="EMBL" id="RHZ12192.1"/>
    </source>
</evidence>
<feature type="repeat" description="Solcar" evidence="8">
    <location>
        <begin position="99"/>
        <end position="183"/>
    </location>
</feature>
<keyword evidence="4 8" id="KW-0812">Transmembrane</keyword>
<evidence type="ECO:0000313" key="11">
    <source>
        <dbReference type="EMBL" id="RHY94226.1"/>
    </source>
</evidence>
<gene>
    <name evidence="11" type="ORF">DYB35_004283</name>
    <name evidence="12" type="ORF">DYB37_010395</name>
</gene>
<evidence type="ECO:0000256" key="5">
    <source>
        <dbReference type="ARBA" id="ARBA00022737"/>
    </source>
</evidence>
<evidence type="ECO:0000256" key="8">
    <source>
        <dbReference type="PROSITE-ProRule" id="PRU00282"/>
    </source>
</evidence>
<keyword evidence="7 8" id="KW-0472">Membrane</keyword>
<evidence type="ECO:0000256" key="6">
    <source>
        <dbReference type="ARBA" id="ARBA00022989"/>
    </source>
</evidence>
<dbReference type="PANTHER" id="PTHR45939:SF1">
    <property type="entry name" value="MITOCHONDRIAL THIAMINE PYROPHOSPHATE CARRIER 1-RELATED"/>
    <property type="match status" value="1"/>
</dbReference>
<keyword evidence="6 10" id="KW-1133">Transmembrane helix</keyword>
<dbReference type="PANTHER" id="PTHR45939">
    <property type="entry name" value="PEROXISOMAL MEMBRANE PROTEIN PMP34-RELATED"/>
    <property type="match status" value="1"/>
</dbReference>
<organism evidence="12 13">
    <name type="scientific">Aphanomyces astaci</name>
    <name type="common">Crayfish plague agent</name>
    <dbReference type="NCBI Taxonomy" id="112090"/>
    <lineage>
        <taxon>Eukaryota</taxon>
        <taxon>Sar</taxon>
        <taxon>Stramenopiles</taxon>
        <taxon>Oomycota</taxon>
        <taxon>Saprolegniomycetes</taxon>
        <taxon>Saprolegniales</taxon>
        <taxon>Verrucalvaceae</taxon>
        <taxon>Aphanomyces</taxon>
    </lineage>
</organism>
<comment type="caution">
    <text evidence="12">The sequence shown here is derived from an EMBL/GenBank/DDBJ whole genome shotgun (WGS) entry which is preliminary data.</text>
</comment>
<feature type="repeat" description="Solcar" evidence="8">
    <location>
        <begin position="2"/>
        <end position="91"/>
    </location>
</feature>
<dbReference type="Pfam" id="PF00153">
    <property type="entry name" value="Mito_carr"/>
    <property type="match status" value="3"/>
</dbReference>
<evidence type="ECO:0000256" key="10">
    <source>
        <dbReference type="SAM" id="Phobius"/>
    </source>
</evidence>
<dbReference type="InterPro" id="IPR023395">
    <property type="entry name" value="MCP_dom_sf"/>
</dbReference>
<dbReference type="Proteomes" id="UP000285430">
    <property type="component" value="Unassembled WGS sequence"/>
</dbReference>
<feature type="transmembrane region" description="Helical" evidence="10">
    <location>
        <begin position="156"/>
        <end position="177"/>
    </location>
</feature>
<feature type="transmembrane region" description="Helical" evidence="10">
    <location>
        <begin position="189"/>
        <end position="212"/>
    </location>
</feature>
<dbReference type="InterPro" id="IPR018108">
    <property type="entry name" value="MCP_transmembrane"/>
</dbReference>
<reference evidence="13 14" key="1">
    <citation type="submission" date="2018-08" db="EMBL/GenBank/DDBJ databases">
        <title>Aphanomyces genome sequencing and annotation.</title>
        <authorList>
            <person name="Minardi D."/>
            <person name="Oidtmann B."/>
            <person name="Van Der Giezen M."/>
            <person name="Studholme D.J."/>
        </authorList>
    </citation>
    <scope>NUCLEOTIDE SEQUENCE [LARGE SCALE GENOMIC DNA]</scope>
    <source>
        <strain evidence="12 13">Da</strain>
        <strain evidence="11 14">Sv</strain>
    </source>
</reference>
<feature type="transmembrane region" description="Helical" evidence="10">
    <location>
        <begin position="71"/>
        <end position="88"/>
    </location>
</feature>
<name>A0A3R6XHJ9_APHAT</name>
<dbReference type="PROSITE" id="PS50920">
    <property type="entry name" value="SOLCAR"/>
    <property type="match status" value="3"/>
</dbReference>
<evidence type="ECO:0000256" key="1">
    <source>
        <dbReference type="ARBA" id="ARBA00004141"/>
    </source>
</evidence>
<evidence type="ECO:0000256" key="9">
    <source>
        <dbReference type="RuleBase" id="RU000488"/>
    </source>
</evidence>
<dbReference type="VEuPathDB" id="FungiDB:H257_16864"/>
<dbReference type="Proteomes" id="UP000285712">
    <property type="component" value="Unassembled WGS sequence"/>
</dbReference>
<dbReference type="EMBL" id="QUTG01002884">
    <property type="protein sequence ID" value="RHY94226.1"/>
    <property type="molecule type" value="Genomic_DNA"/>
</dbReference>
<feature type="repeat" description="Solcar" evidence="8">
    <location>
        <begin position="188"/>
        <end position="278"/>
    </location>
</feature>
<evidence type="ECO:0000256" key="3">
    <source>
        <dbReference type="ARBA" id="ARBA00022448"/>
    </source>
</evidence>
<dbReference type="SUPFAM" id="SSF103506">
    <property type="entry name" value="Mitochondrial carrier"/>
    <property type="match status" value="1"/>
</dbReference>
<evidence type="ECO:0000256" key="2">
    <source>
        <dbReference type="ARBA" id="ARBA00006375"/>
    </source>
</evidence>
<evidence type="ECO:0000313" key="13">
    <source>
        <dbReference type="Proteomes" id="UP000285430"/>
    </source>
</evidence>
<dbReference type="EMBL" id="QUTH01004787">
    <property type="protein sequence ID" value="RHZ12192.1"/>
    <property type="molecule type" value="Genomic_DNA"/>
</dbReference>
<sequence>MNKALVEASSGSLGALFACLVLFPLDVAKTKHQASTDSTTKTKERSTMALLRSIWTEEGARGLFSGLGPKATHTVLSNFFYFYWYAWLKAAYAKSRGPLTTSATLAIGAAAGAINMTITLPLEVLTTRIQTTTSSSSSSAAELLGRMYREQGVLSLWKGYVPSLVLVSNPAIFYTIFDRLKLQLGRQLSAVEAFVLAAIAKAIATILTYPIIRAKVLMQASKTNNHDTASLSMFQVLQRTWNEDGGVAGLFQGCSAQLVNTVVKSALLLMTKDQIAQLTVRLLYPFRSIPSATS</sequence>
<dbReference type="Gene3D" id="1.50.40.10">
    <property type="entry name" value="Mitochondrial carrier domain"/>
    <property type="match status" value="1"/>
</dbReference>
<comment type="similarity">
    <text evidence="2 9">Belongs to the mitochondrial carrier (TC 2.A.29) family.</text>
</comment>
<comment type="subcellular location">
    <subcellularLocation>
        <location evidence="1">Membrane</location>
        <topology evidence="1">Multi-pass membrane protein</topology>
    </subcellularLocation>
</comment>
<proteinExistence type="inferred from homology"/>
<accession>A0A3R6XHJ9</accession>
<evidence type="ECO:0000256" key="7">
    <source>
        <dbReference type="ARBA" id="ARBA00023136"/>
    </source>
</evidence>